<sequence>MTAGVGISLSDGNLNVLGTKILSDVHENIVLSPACGDAMVNGAFIGVTTEKSGCHNVFPVGKLQGLRFMCTFRFKLWWMTQRMGSYGKEIPYETQFLIVEGNDGSHLEDEHEIGLSSVYTVFLPLVEGAFRAVLQGNENDELEICLESGCPAVQRFQGTHLVFMAAGNDPFVVITSAVKMVERHLQTFSHREEKKMPDILNWFGWCTWDAFYTQVSAEGVHQGLESLEKGGIFAKFVIIDDGWQTVDMDASGVAYESDSAANFANRLTNIKENHKFQKNGKEGHRQEDPALGLAYIVSEIKDKHKLKYVYVWHAITGYWGGVRPGVTGMEHYESKMTYLVSSPGVKSNGHCDVFTNIAANGVGLVNPEKVFDFYDELHSYLSSAGIDGVKVDAQSILETLGAGHGGRVQLARKYHQALEASVAKNFPNNGIISCMCHNTDSLYCSKRTAIVRASDDFFPRDPASHTTHIASVVYNTVFLGEFMQPDWDMFHSLHPMAEYHGAARAVGGCAIYVSDKPGNHDFNLLKKLVLPDGSILRAKLPGRPTRDCLFADPTQDGKSLLKIWNLNDRCGVIGVFNCQGAGWSMLAKKNLIHNDQLGMITGVIRSKDVEYLSRVADEDWKGNAIVYSHIGGELTYLAKDASLPVTLNSREYEIFTVVPIKEFSNGASIAPVGLIKMFNSGGAVKEVSYETVKKGVIEIKTRGPGTFIAYSSIKPKKITVDAEEVDFVYKEESGLLTFELGIGEKELQKWSVSVELW</sequence>
<dbReference type="EC" id="2.4.1.82" evidence="2"/>
<evidence type="ECO:0000256" key="4">
    <source>
        <dbReference type="ARBA" id="ARBA00022679"/>
    </source>
</evidence>
<reference evidence="9" key="1">
    <citation type="submission" date="2025-08" db="UniProtKB">
        <authorList>
            <consortium name="RefSeq"/>
        </authorList>
    </citation>
    <scope>IDENTIFICATION</scope>
</reference>
<comment type="similarity">
    <text evidence="1">Belongs to the glycosyl hydrolases 36 family.</text>
</comment>
<comment type="function">
    <text evidence="6">Transglycosidase operating by a ping-pong reaction mechanism. Involved in the synthesis of raffinose, a major soluble carbohydrate in seeds, roots and tubers.</text>
</comment>
<dbReference type="AlphaFoldDB" id="A0AB40AQP1"/>
<dbReference type="GeneID" id="120251965"/>
<dbReference type="GO" id="GO:0047274">
    <property type="term" value="F:galactinol-sucrose galactosyltransferase activity"/>
    <property type="evidence" value="ECO:0007669"/>
    <property type="project" value="UniProtKB-EC"/>
</dbReference>
<evidence type="ECO:0000256" key="6">
    <source>
        <dbReference type="ARBA" id="ARBA00025404"/>
    </source>
</evidence>
<dbReference type="Proteomes" id="UP001515500">
    <property type="component" value="Chromosome 20"/>
</dbReference>
<evidence type="ECO:0000256" key="7">
    <source>
        <dbReference type="ARBA" id="ARBA00049426"/>
    </source>
</evidence>
<keyword evidence="4" id="KW-0808">Transferase</keyword>
<evidence type="ECO:0000313" key="9">
    <source>
        <dbReference type="RefSeq" id="XP_039116551.1"/>
    </source>
</evidence>
<dbReference type="Pfam" id="PF05691">
    <property type="entry name" value="Raffinose_syn"/>
    <property type="match status" value="1"/>
</dbReference>
<evidence type="ECO:0000256" key="1">
    <source>
        <dbReference type="ARBA" id="ARBA00007240"/>
    </source>
</evidence>
<dbReference type="InterPro" id="IPR017853">
    <property type="entry name" value="GH"/>
</dbReference>
<evidence type="ECO:0000256" key="2">
    <source>
        <dbReference type="ARBA" id="ARBA00012708"/>
    </source>
</evidence>
<keyword evidence="3 9" id="KW-0328">Glycosyltransferase</keyword>
<dbReference type="InterPro" id="IPR008811">
    <property type="entry name" value="Glycosyl_hydrolases_36"/>
</dbReference>
<keyword evidence="5" id="KW-0119">Carbohydrate metabolism</keyword>
<keyword evidence="8" id="KW-1185">Reference proteome</keyword>
<organism evidence="8 9">
    <name type="scientific">Dioscorea cayennensis subsp. rotundata</name>
    <name type="common">White Guinea yam</name>
    <name type="synonym">Dioscorea rotundata</name>
    <dbReference type="NCBI Taxonomy" id="55577"/>
    <lineage>
        <taxon>Eukaryota</taxon>
        <taxon>Viridiplantae</taxon>
        <taxon>Streptophyta</taxon>
        <taxon>Embryophyta</taxon>
        <taxon>Tracheophyta</taxon>
        <taxon>Spermatophyta</taxon>
        <taxon>Magnoliopsida</taxon>
        <taxon>Liliopsida</taxon>
        <taxon>Dioscoreales</taxon>
        <taxon>Dioscoreaceae</taxon>
        <taxon>Dioscorea</taxon>
    </lineage>
</organism>
<dbReference type="PANTHER" id="PTHR31268">
    <property type="match status" value="1"/>
</dbReference>
<gene>
    <name evidence="9" type="primary">LOC120251965</name>
</gene>
<dbReference type="Gene3D" id="3.20.20.70">
    <property type="entry name" value="Aldolase class I"/>
    <property type="match status" value="1"/>
</dbReference>
<name>A0AB40AQP1_DIOCR</name>
<dbReference type="PANTHER" id="PTHR31268:SF29">
    <property type="entry name" value="GALACTINOL--SUCROSE GALACTOSYLTRANSFERASE 1-RELATED"/>
    <property type="match status" value="1"/>
</dbReference>
<evidence type="ECO:0000256" key="5">
    <source>
        <dbReference type="ARBA" id="ARBA00023277"/>
    </source>
</evidence>
<evidence type="ECO:0000256" key="3">
    <source>
        <dbReference type="ARBA" id="ARBA00022676"/>
    </source>
</evidence>
<dbReference type="RefSeq" id="XP_039116551.1">
    <property type="nucleotide sequence ID" value="XM_039260617.1"/>
</dbReference>
<dbReference type="SUPFAM" id="SSF51445">
    <property type="entry name" value="(Trans)glycosidases"/>
    <property type="match status" value="1"/>
</dbReference>
<evidence type="ECO:0000313" key="8">
    <source>
        <dbReference type="Proteomes" id="UP001515500"/>
    </source>
</evidence>
<accession>A0AB40AQP1</accession>
<protein>
    <recommendedName>
        <fullName evidence="2">galactinol--sucrose galactosyltransferase</fullName>
        <ecNumber evidence="2">2.4.1.82</ecNumber>
    </recommendedName>
</protein>
<dbReference type="FunFam" id="3.20.20.70:FF:000129">
    <property type="entry name" value="Probable galactinol--sucrose galactosyltransferase 1"/>
    <property type="match status" value="1"/>
</dbReference>
<dbReference type="InterPro" id="IPR013785">
    <property type="entry name" value="Aldolase_TIM"/>
</dbReference>
<proteinExistence type="inferred from homology"/>
<comment type="catalytic activity">
    <reaction evidence="7">
        <text>alpha-D-galactosyl-(1-&gt;3)-1D-myo-inositol + sucrose = raffinose + myo-inositol</text>
        <dbReference type="Rhea" id="RHEA:20161"/>
        <dbReference type="ChEBI" id="CHEBI:16634"/>
        <dbReference type="ChEBI" id="CHEBI:17268"/>
        <dbReference type="ChEBI" id="CHEBI:17505"/>
        <dbReference type="ChEBI" id="CHEBI:17992"/>
        <dbReference type="EC" id="2.4.1.82"/>
    </reaction>
</comment>